<dbReference type="GO" id="GO:0008239">
    <property type="term" value="F:dipeptidyl-peptidase activity"/>
    <property type="evidence" value="ECO:0007669"/>
    <property type="project" value="TreeGrafter"/>
</dbReference>
<dbReference type="Pfam" id="PF00326">
    <property type="entry name" value="Peptidase_S9"/>
    <property type="match status" value="1"/>
</dbReference>
<dbReference type="Proteomes" id="UP000274350">
    <property type="component" value="Chromosome"/>
</dbReference>
<name>A0A6M4A6L7_9BURK</name>
<organism evidence="2 3">
    <name type="scientific">Undibacterium piscinae</name>
    <dbReference type="NCBI Taxonomy" id="2495591"/>
    <lineage>
        <taxon>Bacteria</taxon>
        <taxon>Pseudomonadati</taxon>
        <taxon>Pseudomonadota</taxon>
        <taxon>Betaproteobacteria</taxon>
        <taxon>Burkholderiales</taxon>
        <taxon>Oxalobacteraceae</taxon>
        <taxon>Undibacterium</taxon>
    </lineage>
</organism>
<feature type="domain" description="Peptidase S9 prolyl oligopeptidase catalytic" evidence="1">
    <location>
        <begin position="283"/>
        <end position="481"/>
    </location>
</feature>
<dbReference type="InterPro" id="IPR001375">
    <property type="entry name" value="Peptidase_S9_cat"/>
</dbReference>
<dbReference type="InterPro" id="IPR009389">
    <property type="entry name" value="DUF1045"/>
</dbReference>
<dbReference type="InterPro" id="IPR029058">
    <property type="entry name" value="AB_hydrolase_fold"/>
</dbReference>
<dbReference type="InterPro" id="IPR050278">
    <property type="entry name" value="Serine_Prot_S9B/DPPIV"/>
</dbReference>
<dbReference type="PANTHER" id="PTHR11731:SF193">
    <property type="entry name" value="DIPEPTIDYL PEPTIDASE 9"/>
    <property type="match status" value="1"/>
</dbReference>
<sequence length="484" mass="54726">MTRYALYFAPETDSQWWLAGSQWLGRDTASAHALAQPRIAGITTTVQAKVTRDARRYGFHATLKAPFRLAEGYQLRDLEQALHTFCSQQRALIVPSPQVLWLGHCLALRPNSECPPLDALAMRCVRHFAPFSTALNSNEMARRNSQALSPRQQELMQRWGYPYTEEEYRFHLTLSDAMNYCDDALTTALRDAAVKHFQINETMWIKGIALFCEESPGADFKLLKQYHFANRHGDAIEAYVFKPANWQASDLRPAVVYTYGGPLNDRHIVETDSFQATAYLFGMYMAAKHGYVMVAVDPRGHSNYGRKFSDANWEQVGKPQTEDLQDLASYMQKNLGVDAQRIGLTGWSFGGFQTQYTMYTSPDTFAAGIAGAGPTEWENYNSWYSGRTIGKTERSKPTLRRYSLLPLTTGLKKPLMLVHGMQDPNVLYQDTVNVYRALLENGKEGLVDLFLDPDGEHGLDGVVKAKGRHKKYESFFLQHLGVAK</sequence>
<accession>A0A6M4A6L7</accession>
<dbReference type="Pfam" id="PF06299">
    <property type="entry name" value="DUF1045"/>
    <property type="match status" value="1"/>
</dbReference>
<dbReference type="GO" id="GO:0008236">
    <property type="term" value="F:serine-type peptidase activity"/>
    <property type="evidence" value="ECO:0007669"/>
    <property type="project" value="InterPro"/>
</dbReference>
<dbReference type="PANTHER" id="PTHR11731">
    <property type="entry name" value="PROTEASE FAMILY S9B,C DIPEPTIDYL-PEPTIDASE IV-RELATED"/>
    <property type="match status" value="1"/>
</dbReference>
<evidence type="ECO:0000313" key="2">
    <source>
        <dbReference type="EMBL" id="QJQ06814.1"/>
    </source>
</evidence>
<dbReference type="SUPFAM" id="SSF53474">
    <property type="entry name" value="alpha/beta-Hydrolases"/>
    <property type="match status" value="1"/>
</dbReference>
<dbReference type="Gene3D" id="3.90.1140.10">
    <property type="entry name" value="Cyclic phosphodiesterase"/>
    <property type="match status" value="1"/>
</dbReference>
<proteinExistence type="predicted"/>
<evidence type="ECO:0000313" key="3">
    <source>
        <dbReference type="Proteomes" id="UP000274350"/>
    </source>
</evidence>
<dbReference type="Gene3D" id="3.40.50.1820">
    <property type="entry name" value="alpha/beta hydrolase"/>
    <property type="match status" value="1"/>
</dbReference>
<reference evidence="2 3" key="1">
    <citation type="journal article" date="2019" name="Int. J. Syst. Evol. Microbiol.">
        <title>Undibacterium piscinae sp. nov., isolated from Korean shiner intestine.</title>
        <authorList>
            <person name="Lee S.Y."/>
            <person name="Kang W."/>
            <person name="Kim P.S."/>
            <person name="Kim H.S."/>
            <person name="Sung H."/>
            <person name="Shin N.R."/>
            <person name="Whon T.W."/>
            <person name="Yun J.H."/>
            <person name="Lee J.Y."/>
            <person name="Lee J.Y."/>
            <person name="Jung M.J."/>
            <person name="Jeong Y.S."/>
            <person name="Tak E.J."/>
            <person name="Han J.E."/>
            <person name="Hyun D.W."/>
            <person name="Kang M.S."/>
            <person name="Lee K.E."/>
            <person name="Lee B.H."/>
            <person name="Bae J.W."/>
        </authorList>
    </citation>
    <scope>NUCLEOTIDE SEQUENCE [LARGE SCALE GENOMIC DNA]</scope>
    <source>
        <strain evidence="2 3">S11R28</strain>
    </source>
</reference>
<dbReference type="EMBL" id="CP051152">
    <property type="protein sequence ID" value="QJQ06814.1"/>
    <property type="molecule type" value="Genomic_DNA"/>
</dbReference>
<protein>
    <submittedName>
        <fullName evidence="2">DUF1045 domain-containing protein</fullName>
    </submittedName>
</protein>
<dbReference type="KEGG" id="upi:EJG51_014300"/>
<dbReference type="AlphaFoldDB" id="A0A6M4A6L7"/>
<gene>
    <name evidence="2" type="ORF">EJG51_014300</name>
</gene>
<dbReference type="GO" id="GO:0006508">
    <property type="term" value="P:proteolysis"/>
    <property type="evidence" value="ECO:0007669"/>
    <property type="project" value="InterPro"/>
</dbReference>
<evidence type="ECO:0000259" key="1">
    <source>
        <dbReference type="Pfam" id="PF00326"/>
    </source>
</evidence>
<keyword evidence="3" id="KW-1185">Reference proteome</keyword>